<accession>A0A9D1JR14</accession>
<organism evidence="2 3">
    <name type="scientific">Candidatus Scybalocola faecigallinarum</name>
    <dbReference type="NCBI Taxonomy" id="2840941"/>
    <lineage>
        <taxon>Bacteria</taxon>
        <taxon>Bacillati</taxon>
        <taxon>Bacillota</taxon>
        <taxon>Clostridia</taxon>
        <taxon>Lachnospirales</taxon>
        <taxon>Lachnospiraceae</taxon>
        <taxon>Lachnospiraceae incertae sedis</taxon>
        <taxon>Candidatus Scybalocola (ex Gilroy et al. 2021)</taxon>
    </lineage>
</organism>
<dbReference type="GO" id="GO:0016787">
    <property type="term" value="F:hydrolase activity"/>
    <property type="evidence" value="ECO:0007669"/>
    <property type="project" value="UniProtKB-KW"/>
</dbReference>
<evidence type="ECO:0000313" key="3">
    <source>
        <dbReference type="Proteomes" id="UP000823927"/>
    </source>
</evidence>
<comment type="caution">
    <text evidence="2">The sequence shown here is derived from an EMBL/GenBank/DDBJ whole genome shotgun (WGS) entry which is preliminary data.</text>
</comment>
<name>A0A9D1JR14_9FIRM</name>
<dbReference type="AlphaFoldDB" id="A0A9D1JR14"/>
<dbReference type="Pfam" id="PF12146">
    <property type="entry name" value="Hydrolase_4"/>
    <property type="match status" value="1"/>
</dbReference>
<dbReference type="InterPro" id="IPR022742">
    <property type="entry name" value="Hydrolase_4"/>
</dbReference>
<proteinExistence type="predicted"/>
<keyword evidence="2" id="KW-0378">Hydrolase</keyword>
<gene>
    <name evidence="2" type="ORF">IAB46_07100</name>
</gene>
<dbReference type="EMBL" id="DVIT01000026">
    <property type="protein sequence ID" value="HIS47309.1"/>
    <property type="molecule type" value="Genomic_DNA"/>
</dbReference>
<evidence type="ECO:0000259" key="1">
    <source>
        <dbReference type="Pfam" id="PF12146"/>
    </source>
</evidence>
<evidence type="ECO:0000313" key="2">
    <source>
        <dbReference type="EMBL" id="HIS47309.1"/>
    </source>
</evidence>
<dbReference type="InterPro" id="IPR029058">
    <property type="entry name" value="AB_hydrolase_fold"/>
</dbReference>
<dbReference type="Proteomes" id="UP000823927">
    <property type="component" value="Unassembled WGS sequence"/>
</dbReference>
<dbReference type="PANTHER" id="PTHR43358:SF4">
    <property type="entry name" value="ALPHA_BETA HYDROLASE FOLD-1 DOMAIN-CONTAINING PROTEIN"/>
    <property type="match status" value="1"/>
</dbReference>
<reference evidence="2" key="1">
    <citation type="submission" date="2020-10" db="EMBL/GenBank/DDBJ databases">
        <authorList>
            <person name="Gilroy R."/>
        </authorList>
    </citation>
    <scope>NUCLEOTIDE SEQUENCE</scope>
    <source>
        <strain evidence="2">CHK178-757</strain>
    </source>
</reference>
<dbReference type="InterPro" id="IPR052920">
    <property type="entry name" value="DNA-binding_regulatory"/>
</dbReference>
<reference evidence="2" key="2">
    <citation type="journal article" date="2021" name="PeerJ">
        <title>Extensive microbial diversity within the chicken gut microbiome revealed by metagenomics and culture.</title>
        <authorList>
            <person name="Gilroy R."/>
            <person name="Ravi A."/>
            <person name="Getino M."/>
            <person name="Pursley I."/>
            <person name="Horton D.L."/>
            <person name="Alikhan N.F."/>
            <person name="Baker D."/>
            <person name="Gharbi K."/>
            <person name="Hall N."/>
            <person name="Watson M."/>
            <person name="Adriaenssens E.M."/>
            <person name="Foster-Nyarko E."/>
            <person name="Jarju S."/>
            <person name="Secka A."/>
            <person name="Antonio M."/>
            <person name="Oren A."/>
            <person name="Chaudhuri R.R."/>
            <person name="La Ragione R."/>
            <person name="Hildebrand F."/>
            <person name="Pallen M.J."/>
        </authorList>
    </citation>
    <scope>NUCLEOTIDE SEQUENCE</scope>
    <source>
        <strain evidence="2">CHK178-757</strain>
    </source>
</reference>
<dbReference type="PANTHER" id="PTHR43358">
    <property type="entry name" value="ALPHA/BETA-HYDROLASE"/>
    <property type="match status" value="1"/>
</dbReference>
<feature type="domain" description="Serine aminopeptidase S33" evidence="1">
    <location>
        <begin position="49"/>
        <end position="162"/>
    </location>
</feature>
<dbReference type="SUPFAM" id="SSF53474">
    <property type="entry name" value="alpha/beta-Hydrolases"/>
    <property type="match status" value="1"/>
</dbReference>
<dbReference type="Gene3D" id="3.40.50.1820">
    <property type="entry name" value="alpha/beta hydrolase"/>
    <property type="match status" value="1"/>
</dbReference>
<protein>
    <submittedName>
        <fullName evidence="2">Alpha/beta hydrolase</fullName>
    </submittedName>
</protein>
<sequence length="272" mass="31002">MADSIEARKRWLKKRPFEEVRIRSYDGLKLYGRLYIPSFKDNIPEKPVIILCIHGYHSDGIGDFAPFAPFYAKNNFIFCLVDDRAHGQSEGKYIGFGYHDRYDCISWTEYLVKRFGSSCCIYLHGISMGAATVLSCCSAKQLPPQVRGVISDCAFSSGWDQVAHVLRTHMHLPAFPLLSVYNKICQAMGGYNLKHINPVNCVKSSKVPILFIHGDEDHFVPTSMVYRLYHACKGHKQLLIVRGAAHAMAYLTDPRAYQKAFLDFIKRCEKKH</sequence>